<accession>A0AAN6RQ53</accession>
<dbReference type="InterPro" id="IPR013216">
    <property type="entry name" value="Methyltransf_11"/>
</dbReference>
<dbReference type="AlphaFoldDB" id="A0AAN6RQ53"/>
<dbReference type="EMBL" id="MU855949">
    <property type="protein sequence ID" value="KAK3898368.1"/>
    <property type="molecule type" value="Genomic_DNA"/>
</dbReference>
<keyword evidence="2" id="KW-0808">Transferase</keyword>
<gene>
    <name evidence="2" type="ORF">C8A05DRAFT_38049</name>
</gene>
<dbReference type="Gene3D" id="3.40.50.150">
    <property type="entry name" value="Vaccinia Virus protein VP39"/>
    <property type="match status" value="1"/>
</dbReference>
<evidence type="ECO:0000313" key="2">
    <source>
        <dbReference type="EMBL" id="KAK3898368.1"/>
    </source>
</evidence>
<evidence type="ECO:0000259" key="1">
    <source>
        <dbReference type="Pfam" id="PF08241"/>
    </source>
</evidence>
<reference evidence="2" key="1">
    <citation type="journal article" date="2023" name="Mol. Phylogenet. Evol.">
        <title>Genome-scale phylogeny and comparative genomics of the fungal order Sordariales.</title>
        <authorList>
            <person name="Hensen N."/>
            <person name="Bonometti L."/>
            <person name="Westerberg I."/>
            <person name="Brannstrom I.O."/>
            <person name="Guillou S."/>
            <person name="Cros-Aarteil S."/>
            <person name="Calhoun S."/>
            <person name="Haridas S."/>
            <person name="Kuo A."/>
            <person name="Mondo S."/>
            <person name="Pangilinan J."/>
            <person name="Riley R."/>
            <person name="LaButti K."/>
            <person name="Andreopoulos B."/>
            <person name="Lipzen A."/>
            <person name="Chen C."/>
            <person name="Yan M."/>
            <person name="Daum C."/>
            <person name="Ng V."/>
            <person name="Clum A."/>
            <person name="Steindorff A."/>
            <person name="Ohm R.A."/>
            <person name="Martin F."/>
            <person name="Silar P."/>
            <person name="Natvig D.O."/>
            <person name="Lalanne C."/>
            <person name="Gautier V."/>
            <person name="Ament-Velasquez S.L."/>
            <person name="Kruys A."/>
            <person name="Hutchinson M.I."/>
            <person name="Powell A.J."/>
            <person name="Barry K."/>
            <person name="Miller A.N."/>
            <person name="Grigoriev I.V."/>
            <person name="Debuchy R."/>
            <person name="Gladieux P."/>
            <person name="Hiltunen Thoren M."/>
            <person name="Johannesson H."/>
        </authorList>
    </citation>
    <scope>NUCLEOTIDE SEQUENCE</scope>
    <source>
        <strain evidence="2">CBS 103.79</strain>
    </source>
</reference>
<comment type="caution">
    <text evidence="2">The sequence shown here is derived from an EMBL/GenBank/DDBJ whole genome shotgun (WGS) entry which is preliminary data.</text>
</comment>
<organism evidence="2 3">
    <name type="scientific">Staphylotrichum tortipilum</name>
    <dbReference type="NCBI Taxonomy" id="2831512"/>
    <lineage>
        <taxon>Eukaryota</taxon>
        <taxon>Fungi</taxon>
        <taxon>Dikarya</taxon>
        <taxon>Ascomycota</taxon>
        <taxon>Pezizomycotina</taxon>
        <taxon>Sordariomycetes</taxon>
        <taxon>Sordariomycetidae</taxon>
        <taxon>Sordariales</taxon>
        <taxon>Chaetomiaceae</taxon>
        <taxon>Staphylotrichum</taxon>
    </lineage>
</organism>
<dbReference type="Pfam" id="PF08241">
    <property type="entry name" value="Methyltransf_11"/>
    <property type="match status" value="1"/>
</dbReference>
<keyword evidence="3" id="KW-1185">Reference proteome</keyword>
<dbReference type="CDD" id="cd02440">
    <property type="entry name" value="AdoMet_MTases"/>
    <property type="match status" value="1"/>
</dbReference>
<sequence>MATTPRITAELQKLYQNLKTAVGSAWEATLLENARSVSTPLAARMLSQMGLGADTTAPFKLFENACGVGVVAPLLKQIVKPDVLGQSSILCGDFSEQAVDFAKRRRESEGWLNTEVATVDAQKNGLPDGTFTHVATNIGFHVVPDSEAALNEAIRVLQPGGVLGFTTFHREVGWVGEVREAFASFPFEAPCGMGLQTTPWGTWSDVNWVRKTLTGKGLQDVKVDVFAFLSHVESADFFLANYGMMMDWIVNTSWSEELRRLHPKEEIHALVKEFLETKYGGEGWDLSWIALVASGRTGLGSPV</sequence>
<dbReference type="GO" id="GO:0032259">
    <property type="term" value="P:methylation"/>
    <property type="evidence" value="ECO:0007669"/>
    <property type="project" value="UniProtKB-KW"/>
</dbReference>
<protein>
    <submittedName>
        <fullName evidence="2">S-adenosyl-L-methionine-dependent methyltransferase</fullName>
    </submittedName>
</protein>
<feature type="domain" description="Methyltransferase type 11" evidence="1">
    <location>
        <begin position="65"/>
        <end position="163"/>
    </location>
</feature>
<evidence type="ECO:0000313" key="3">
    <source>
        <dbReference type="Proteomes" id="UP001303889"/>
    </source>
</evidence>
<name>A0AAN6RQ53_9PEZI</name>
<proteinExistence type="predicted"/>
<dbReference type="InterPro" id="IPR029063">
    <property type="entry name" value="SAM-dependent_MTases_sf"/>
</dbReference>
<dbReference type="SUPFAM" id="SSF53335">
    <property type="entry name" value="S-adenosyl-L-methionine-dependent methyltransferases"/>
    <property type="match status" value="1"/>
</dbReference>
<dbReference type="Proteomes" id="UP001303889">
    <property type="component" value="Unassembled WGS sequence"/>
</dbReference>
<keyword evidence="2" id="KW-0489">Methyltransferase</keyword>
<dbReference type="GO" id="GO:0008757">
    <property type="term" value="F:S-adenosylmethionine-dependent methyltransferase activity"/>
    <property type="evidence" value="ECO:0007669"/>
    <property type="project" value="InterPro"/>
</dbReference>
<reference evidence="2" key="2">
    <citation type="submission" date="2023-05" db="EMBL/GenBank/DDBJ databases">
        <authorList>
            <consortium name="Lawrence Berkeley National Laboratory"/>
            <person name="Steindorff A."/>
            <person name="Hensen N."/>
            <person name="Bonometti L."/>
            <person name="Westerberg I."/>
            <person name="Brannstrom I.O."/>
            <person name="Guillou S."/>
            <person name="Cros-Aarteil S."/>
            <person name="Calhoun S."/>
            <person name="Haridas S."/>
            <person name="Kuo A."/>
            <person name="Mondo S."/>
            <person name="Pangilinan J."/>
            <person name="Riley R."/>
            <person name="Labutti K."/>
            <person name="Andreopoulos B."/>
            <person name="Lipzen A."/>
            <person name="Chen C."/>
            <person name="Yanf M."/>
            <person name="Daum C."/>
            <person name="Ng V."/>
            <person name="Clum A."/>
            <person name="Ohm R."/>
            <person name="Martin F."/>
            <person name="Silar P."/>
            <person name="Natvig D."/>
            <person name="Lalanne C."/>
            <person name="Gautier V."/>
            <person name="Ament-Velasquez S.L."/>
            <person name="Kruys A."/>
            <person name="Hutchinson M.I."/>
            <person name="Powell A.J."/>
            <person name="Barry K."/>
            <person name="Miller A.N."/>
            <person name="Grigoriev I.V."/>
            <person name="Debuchy R."/>
            <person name="Gladieux P."/>
            <person name="Thoren M.H."/>
            <person name="Johannesson H."/>
        </authorList>
    </citation>
    <scope>NUCLEOTIDE SEQUENCE</scope>
    <source>
        <strain evidence="2">CBS 103.79</strain>
    </source>
</reference>